<evidence type="ECO:0000256" key="2">
    <source>
        <dbReference type="ARBA" id="ARBA00005272"/>
    </source>
</evidence>
<dbReference type="Pfam" id="PF07992">
    <property type="entry name" value="Pyr_redox_2"/>
    <property type="match status" value="1"/>
</dbReference>
<dbReference type="PANTHER" id="PTHR42913">
    <property type="entry name" value="APOPTOSIS-INDUCING FACTOR 1"/>
    <property type="match status" value="1"/>
</dbReference>
<dbReference type="OrthoDB" id="9784880at2"/>
<organism evidence="8 10">
    <name type="scientific">Mycolicibacterium obuense</name>
    <dbReference type="NCBI Taxonomy" id="1807"/>
    <lineage>
        <taxon>Bacteria</taxon>
        <taxon>Bacillati</taxon>
        <taxon>Actinomycetota</taxon>
        <taxon>Actinomycetes</taxon>
        <taxon>Mycobacteriales</taxon>
        <taxon>Mycobacteriaceae</taxon>
        <taxon>Mycolicibacterium</taxon>
    </lineage>
</organism>
<dbReference type="GO" id="GO:0019646">
    <property type="term" value="P:aerobic electron transport chain"/>
    <property type="evidence" value="ECO:0007669"/>
    <property type="project" value="TreeGrafter"/>
</dbReference>
<dbReference type="Proteomes" id="UP000294952">
    <property type="component" value="Unassembled WGS sequence"/>
</dbReference>
<dbReference type="PRINTS" id="PR00411">
    <property type="entry name" value="PNDRDTASEI"/>
</dbReference>
<comment type="caution">
    <text evidence="8">The sequence shown here is derived from an EMBL/GenBank/DDBJ whole genome shotgun (WGS) entry which is preliminary data.</text>
</comment>
<sequence>MTDPQPRVVVIGGGYAGVMAANRLASRDDLAVTLVNPRPQFVERIRLHQLAVGNDDAVVPYDRVLNGGVRVLVDSVTRIDAAARTLTLASGLESGTVLDYDYLVYAAGSTGAAPAAVPGAAEFAYPISEWEQADALRHRLADVALPAPIVVVGAGLTGIETAAELAEAGRSVTLVSTQIGPSLSRPGRRSVTTRLNKLGVTMLEGEGASVTAVGPDHVVLADGRRLRSAATVWSAGFGVPALATISGLTTDGMGRLVTDETCTSVDDDRIVGAGDAAAPSRQPYRMSCQASLPMGVLAADTVLARLAGEQPAPRSVPMTAQCISLGRDAGTLQLQRKNDTPVPVYIGGRAGAFIKEQVCRWTVKWMAGEAAEPGSYRSLKGPERIAGPAPEAVGSR</sequence>
<evidence type="ECO:0000313" key="8">
    <source>
        <dbReference type="EMBL" id="KKF03178.1"/>
    </source>
</evidence>
<dbReference type="GO" id="GO:0003955">
    <property type="term" value="F:NAD(P)H dehydrogenase (quinone) activity"/>
    <property type="evidence" value="ECO:0007669"/>
    <property type="project" value="TreeGrafter"/>
</dbReference>
<dbReference type="Gene3D" id="3.50.50.100">
    <property type="match status" value="1"/>
</dbReference>
<evidence type="ECO:0000259" key="7">
    <source>
        <dbReference type="Pfam" id="PF07992"/>
    </source>
</evidence>
<dbReference type="PRINTS" id="PR00368">
    <property type="entry name" value="FADPNR"/>
</dbReference>
<evidence type="ECO:0000256" key="1">
    <source>
        <dbReference type="ARBA" id="ARBA00001974"/>
    </source>
</evidence>
<dbReference type="SUPFAM" id="SSF51905">
    <property type="entry name" value="FAD/NAD(P)-binding domain"/>
    <property type="match status" value="2"/>
</dbReference>
<reference evidence="8 10" key="1">
    <citation type="submission" date="2015-04" db="EMBL/GenBank/DDBJ databases">
        <title>Genome sequence of Mycobacterium obuense UC1.</title>
        <authorList>
            <person name="Greninger A.L."/>
            <person name="Cunningham G."/>
            <person name="Chiu C.Y."/>
            <person name="Miller S."/>
        </authorList>
    </citation>
    <scope>NUCLEOTIDE SEQUENCE [LARGE SCALE GENOMIC DNA]</scope>
    <source>
        <strain evidence="8 10">UC1</strain>
    </source>
</reference>
<dbReference type="PATRIC" id="fig|1807.13.peg.524"/>
<dbReference type="EMBL" id="SDLP01000008">
    <property type="protein sequence ID" value="TDL04514.1"/>
    <property type="molecule type" value="Genomic_DNA"/>
</dbReference>
<keyword evidence="4" id="KW-0274">FAD</keyword>
<dbReference type="InterPro" id="IPR036188">
    <property type="entry name" value="FAD/NAD-bd_sf"/>
</dbReference>
<accession>A0A0M2K7J2</accession>
<keyword evidence="5" id="KW-0560">Oxidoreductase</keyword>
<name>A0A0M2K7J2_9MYCO</name>
<keyword evidence="10" id="KW-1185">Reference proteome</keyword>
<dbReference type="STRING" id="1807.MOBUDSM44075_03013"/>
<dbReference type="AlphaFoldDB" id="A0A0M2K7J2"/>
<keyword evidence="3" id="KW-0285">Flavoprotein</keyword>
<dbReference type="InterPro" id="IPR051169">
    <property type="entry name" value="NADH-Q_oxidoreductase"/>
</dbReference>
<dbReference type="Proteomes" id="UP000034150">
    <property type="component" value="Unassembled WGS sequence"/>
</dbReference>
<comment type="similarity">
    <text evidence="2">Belongs to the NADH dehydrogenase family.</text>
</comment>
<evidence type="ECO:0000256" key="6">
    <source>
        <dbReference type="SAM" id="MobiDB-lite"/>
    </source>
</evidence>
<evidence type="ECO:0000313" key="11">
    <source>
        <dbReference type="Proteomes" id="UP000294952"/>
    </source>
</evidence>
<feature type="domain" description="FAD/NAD(P)-binding" evidence="7">
    <location>
        <begin position="7"/>
        <end position="290"/>
    </location>
</feature>
<dbReference type="InterPro" id="IPR023753">
    <property type="entry name" value="FAD/NAD-binding_dom"/>
</dbReference>
<gene>
    <name evidence="9" type="ORF">EUA04_22325</name>
    <name evidence="8" type="ORF">WN67_04345</name>
</gene>
<protein>
    <submittedName>
        <fullName evidence="9">FAD-dependent oxidoreductase</fullName>
    </submittedName>
    <submittedName>
        <fullName evidence="8">Pyridine nucleotide-disulfide oxidoreductase</fullName>
    </submittedName>
</protein>
<dbReference type="PANTHER" id="PTHR42913:SF3">
    <property type="entry name" value="64 KDA MITOCHONDRIAL NADH DEHYDROGENASE (EUROFUNG)"/>
    <property type="match status" value="1"/>
</dbReference>
<proteinExistence type="inferred from homology"/>
<evidence type="ECO:0000313" key="10">
    <source>
        <dbReference type="Proteomes" id="UP000034150"/>
    </source>
</evidence>
<dbReference type="RefSeq" id="WP_046361851.1">
    <property type="nucleotide sequence ID" value="NZ_CALTXN010000015.1"/>
</dbReference>
<evidence type="ECO:0000256" key="3">
    <source>
        <dbReference type="ARBA" id="ARBA00022630"/>
    </source>
</evidence>
<feature type="region of interest" description="Disordered" evidence="6">
    <location>
        <begin position="372"/>
        <end position="396"/>
    </location>
</feature>
<dbReference type="EMBL" id="LAUZ02000003">
    <property type="protein sequence ID" value="KKF03178.1"/>
    <property type="molecule type" value="Genomic_DNA"/>
</dbReference>
<evidence type="ECO:0000256" key="4">
    <source>
        <dbReference type="ARBA" id="ARBA00022827"/>
    </source>
</evidence>
<comment type="cofactor">
    <cofactor evidence="1">
        <name>FAD</name>
        <dbReference type="ChEBI" id="CHEBI:57692"/>
    </cofactor>
</comment>
<evidence type="ECO:0000256" key="5">
    <source>
        <dbReference type="ARBA" id="ARBA00023002"/>
    </source>
</evidence>
<reference evidence="9 11" key="2">
    <citation type="submission" date="2019-01" db="EMBL/GenBank/DDBJ databases">
        <title>High-quality-draft genome sequences of five non-tuberculosis mycobacteriaceae isolated from a nosocomial environment.</title>
        <authorList>
            <person name="Tiago I."/>
            <person name="Alarico S."/>
            <person name="Pereira S.G."/>
            <person name="Coelho C."/>
            <person name="Maranha A."/>
            <person name="Empadinhas N."/>
        </authorList>
    </citation>
    <scope>NUCLEOTIDE SEQUENCE [LARGE SCALE GENOMIC DNA]</scope>
    <source>
        <strain evidence="9 11">22DIII</strain>
    </source>
</reference>
<evidence type="ECO:0000313" key="9">
    <source>
        <dbReference type="EMBL" id="TDL04514.1"/>
    </source>
</evidence>